<dbReference type="Proteomes" id="UP000784294">
    <property type="component" value="Unassembled WGS sequence"/>
</dbReference>
<protein>
    <submittedName>
        <fullName evidence="3">Uncharacterized protein</fullName>
    </submittedName>
</protein>
<keyword evidence="2" id="KW-1133">Transmembrane helix</keyword>
<comment type="caution">
    <text evidence="3">The sequence shown here is derived from an EMBL/GenBank/DDBJ whole genome shotgun (WGS) entry which is preliminary data.</text>
</comment>
<evidence type="ECO:0000256" key="1">
    <source>
        <dbReference type="SAM" id="MobiDB-lite"/>
    </source>
</evidence>
<feature type="region of interest" description="Disordered" evidence="1">
    <location>
        <begin position="136"/>
        <end position="181"/>
    </location>
</feature>
<proteinExistence type="predicted"/>
<dbReference type="AlphaFoldDB" id="A0A3S4ZXP5"/>
<evidence type="ECO:0000256" key="2">
    <source>
        <dbReference type="SAM" id="Phobius"/>
    </source>
</evidence>
<dbReference type="EMBL" id="CAAALY010000400">
    <property type="protein sequence ID" value="VEL06789.1"/>
    <property type="molecule type" value="Genomic_DNA"/>
</dbReference>
<accession>A0A3S4ZXP5</accession>
<keyword evidence="2" id="KW-0812">Transmembrane</keyword>
<gene>
    <name evidence="3" type="ORF">PXEA_LOCUS229</name>
</gene>
<name>A0A3S4ZXP5_9PLAT</name>
<organism evidence="3 4">
    <name type="scientific">Protopolystoma xenopodis</name>
    <dbReference type="NCBI Taxonomy" id="117903"/>
    <lineage>
        <taxon>Eukaryota</taxon>
        <taxon>Metazoa</taxon>
        <taxon>Spiralia</taxon>
        <taxon>Lophotrochozoa</taxon>
        <taxon>Platyhelminthes</taxon>
        <taxon>Monogenea</taxon>
        <taxon>Polyopisthocotylea</taxon>
        <taxon>Polystomatidea</taxon>
        <taxon>Polystomatidae</taxon>
        <taxon>Protopolystoma</taxon>
    </lineage>
</organism>
<sequence>MLSEAVGHNPRIPSLPYTALVPRLHEPTPVSWDLASPSSIYHSLARLTWRRAWARIASSSSRLDISAQLETRAASALSSAFKILNTFINTYTHAHTHNKGEIWTTGSSGAGGKLASVDSVYTPGTAVSHFSDKISGLPASQREQHKPTECAKWGGQRRGRKKSLGSGKKGKRTPHGRTRRAEFAHFPRFLGSPSTSRRVTGATQRPLSCLHQCPPLSSPSLPTPPQVGFLYPSPRERQSSESDMQYLRPCPHATCFTPLARTIAGLFIPLLFSPILTSSTPTVLYPFFAHTSSRQFDLASGTFSACMVLFVMICLALEQPSRYQVGPAKWARFFVVEGSCTMSL</sequence>
<feature type="compositionally biased region" description="Basic residues" evidence="1">
    <location>
        <begin position="155"/>
        <end position="178"/>
    </location>
</feature>
<evidence type="ECO:0000313" key="4">
    <source>
        <dbReference type="Proteomes" id="UP000784294"/>
    </source>
</evidence>
<evidence type="ECO:0000313" key="3">
    <source>
        <dbReference type="EMBL" id="VEL06789.1"/>
    </source>
</evidence>
<keyword evidence="4" id="KW-1185">Reference proteome</keyword>
<reference evidence="3" key="1">
    <citation type="submission" date="2018-11" db="EMBL/GenBank/DDBJ databases">
        <authorList>
            <consortium name="Pathogen Informatics"/>
        </authorList>
    </citation>
    <scope>NUCLEOTIDE SEQUENCE</scope>
</reference>
<feature type="transmembrane region" description="Helical" evidence="2">
    <location>
        <begin position="298"/>
        <end position="317"/>
    </location>
</feature>
<keyword evidence="2" id="KW-0472">Membrane</keyword>